<dbReference type="Gene3D" id="3.30.420.40">
    <property type="match status" value="2"/>
</dbReference>
<keyword evidence="5" id="KW-0067">ATP-binding</keyword>
<name>A0ABN2QNJ3_9MICO</name>
<organism evidence="11 12">
    <name type="scientific">Agromyces allii</name>
    <dbReference type="NCBI Taxonomy" id="393607"/>
    <lineage>
        <taxon>Bacteria</taxon>
        <taxon>Bacillati</taxon>
        <taxon>Actinomycetota</taxon>
        <taxon>Actinomycetes</taxon>
        <taxon>Micrococcales</taxon>
        <taxon>Microbacteriaceae</taxon>
        <taxon>Agromyces</taxon>
    </lineage>
</organism>
<evidence type="ECO:0000313" key="11">
    <source>
        <dbReference type="EMBL" id="GAA1955648.1"/>
    </source>
</evidence>
<evidence type="ECO:0000256" key="1">
    <source>
        <dbReference type="ARBA" id="ARBA00009156"/>
    </source>
</evidence>
<keyword evidence="6" id="KW-1015">Disulfide bond</keyword>
<keyword evidence="3" id="KW-0547">Nucleotide-binding</keyword>
<keyword evidence="12" id="KW-1185">Reference proteome</keyword>
<protein>
    <submittedName>
        <fullName evidence="11">Rhamnulokinase family protein</fullName>
    </submittedName>
</protein>
<dbReference type="PANTHER" id="PTHR10196">
    <property type="entry name" value="SUGAR KINASE"/>
    <property type="match status" value="1"/>
</dbReference>
<evidence type="ECO:0000256" key="7">
    <source>
        <dbReference type="ARBA" id="ARBA00023308"/>
    </source>
</evidence>
<dbReference type="EMBL" id="BAAAMK010000004">
    <property type="protein sequence ID" value="GAA1955648.1"/>
    <property type="molecule type" value="Genomic_DNA"/>
</dbReference>
<keyword evidence="4" id="KW-0418">Kinase</keyword>
<dbReference type="InterPro" id="IPR018484">
    <property type="entry name" value="FGGY_N"/>
</dbReference>
<feature type="domain" description="Carbohydrate kinase FGGY N-terminal" evidence="9">
    <location>
        <begin position="39"/>
        <end position="289"/>
    </location>
</feature>
<sequence length="518" mass="54355">MSDRPAEDGSGTGGHAEPSSIARTVLRGGSARGAGTVAAVDLGATSGRVILGRVDQRAGTLDLEHVARFPNGPVRLASGLHWDFTGLYRDLTTGLADAFRREPSVASIGVDSWAVDYGLLRGDRLLGEPFHYRDDRNAAAVDGVHAIAPFAELYRRNGLQFLPFNTVYQLAAEQSAAEQSAAADGVVGGWLGLADSLLLVPDLIAFQLTGRRVAERTNASTTGLVGVHTGEWDDELIERLGLPASVFAPIVSPGDSLGALRTSVAEQLGAPAGVEVVAVGSHDTASAVVAVPMDPESAAYISCGTWGLVGVELEHPVTTDAARDANFTNEAGVDGRVRFLHNVMGLWLLSESVRWWERDGEAIDLTQLLAAAASVTAPVSVFDADDPRFMAPGDLPGRIAEWCAEHGVPAPQTRAEFARSIIESLAEAFAATVRQASVLSGVDVETIHIVGGGALNELLCRRTADRSGLPVLAGPVEATAIGNVLVQARAQGFVDGDLVSLRALVSAAFTPRRYEPAR</sequence>
<dbReference type="Pfam" id="PF02782">
    <property type="entry name" value="FGGY_C"/>
    <property type="match status" value="1"/>
</dbReference>
<dbReference type="InterPro" id="IPR018485">
    <property type="entry name" value="FGGY_C"/>
</dbReference>
<evidence type="ECO:0000256" key="6">
    <source>
        <dbReference type="ARBA" id="ARBA00023157"/>
    </source>
</evidence>
<comment type="caution">
    <text evidence="11">The sequence shown here is derived from an EMBL/GenBank/DDBJ whole genome shotgun (WGS) entry which is preliminary data.</text>
</comment>
<dbReference type="CDD" id="cd07771">
    <property type="entry name" value="ASKHA_NBD_FGGY_RhaB-like"/>
    <property type="match status" value="1"/>
</dbReference>
<dbReference type="Proteomes" id="UP001499954">
    <property type="component" value="Unassembled WGS sequence"/>
</dbReference>
<dbReference type="SUPFAM" id="SSF53067">
    <property type="entry name" value="Actin-like ATPase domain"/>
    <property type="match status" value="2"/>
</dbReference>
<feature type="domain" description="Carbohydrate kinase FGGY C-terminal" evidence="10">
    <location>
        <begin position="299"/>
        <end position="490"/>
    </location>
</feature>
<dbReference type="PANTHER" id="PTHR10196:SF93">
    <property type="entry name" value="L-RHAMNULOKINASE"/>
    <property type="match status" value="1"/>
</dbReference>
<dbReference type="InterPro" id="IPR013449">
    <property type="entry name" value="Rhamnulokinase"/>
</dbReference>
<keyword evidence="2" id="KW-0808">Transferase</keyword>
<evidence type="ECO:0000256" key="3">
    <source>
        <dbReference type="ARBA" id="ARBA00022741"/>
    </source>
</evidence>
<dbReference type="RefSeq" id="WP_157416028.1">
    <property type="nucleotide sequence ID" value="NZ_BAAAMK010000004.1"/>
</dbReference>
<evidence type="ECO:0000256" key="2">
    <source>
        <dbReference type="ARBA" id="ARBA00022679"/>
    </source>
</evidence>
<accession>A0ABN2QNJ3</accession>
<evidence type="ECO:0000256" key="5">
    <source>
        <dbReference type="ARBA" id="ARBA00022840"/>
    </source>
</evidence>
<proteinExistence type="inferred from homology"/>
<evidence type="ECO:0000313" key="12">
    <source>
        <dbReference type="Proteomes" id="UP001499954"/>
    </source>
</evidence>
<reference evidence="11 12" key="1">
    <citation type="journal article" date="2019" name="Int. J. Syst. Evol. Microbiol.">
        <title>The Global Catalogue of Microorganisms (GCM) 10K type strain sequencing project: providing services to taxonomists for standard genome sequencing and annotation.</title>
        <authorList>
            <consortium name="The Broad Institute Genomics Platform"/>
            <consortium name="The Broad Institute Genome Sequencing Center for Infectious Disease"/>
            <person name="Wu L."/>
            <person name="Ma J."/>
        </authorList>
    </citation>
    <scope>NUCLEOTIDE SEQUENCE [LARGE SCALE GENOMIC DNA]</scope>
    <source>
        <strain evidence="11 12">JCM 13584</strain>
    </source>
</reference>
<evidence type="ECO:0000259" key="10">
    <source>
        <dbReference type="Pfam" id="PF02782"/>
    </source>
</evidence>
<dbReference type="Pfam" id="PF00370">
    <property type="entry name" value="FGGY_N"/>
    <property type="match status" value="1"/>
</dbReference>
<dbReference type="InterPro" id="IPR043129">
    <property type="entry name" value="ATPase_NBD"/>
</dbReference>
<keyword evidence="7" id="KW-0684">Rhamnose metabolism</keyword>
<gene>
    <name evidence="11" type="ORF">GCM10009717_22080</name>
</gene>
<evidence type="ECO:0000259" key="9">
    <source>
        <dbReference type="Pfam" id="PF00370"/>
    </source>
</evidence>
<evidence type="ECO:0000256" key="8">
    <source>
        <dbReference type="SAM" id="MobiDB-lite"/>
    </source>
</evidence>
<comment type="similarity">
    <text evidence="1">Belongs to the FGGY kinase family.</text>
</comment>
<feature type="region of interest" description="Disordered" evidence="8">
    <location>
        <begin position="1"/>
        <end position="20"/>
    </location>
</feature>
<evidence type="ECO:0000256" key="4">
    <source>
        <dbReference type="ARBA" id="ARBA00022777"/>
    </source>
</evidence>